<protein>
    <submittedName>
        <fullName evidence="1">Uncharacterized protein</fullName>
    </submittedName>
</protein>
<accession>A0ABQ3WF69</accession>
<sequence length="57" mass="6621">MREDPQIRPPGDGTGHRLHIEVIEMLMGDEHRVRAVQYRRFGEFARIDDENSGAFDP</sequence>
<comment type="caution">
    <text evidence="1">The sequence shown here is derived from an EMBL/GenBank/DDBJ whole genome shotgun (WGS) entry which is preliminary data.</text>
</comment>
<organism evidence="1">
    <name type="scientific">Actinoplanes campanulatus</name>
    <dbReference type="NCBI Taxonomy" id="113559"/>
    <lineage>
        <taxon>Bacteria</taxon>
        <taxon>Bacillati</taxon>
        <taxon>Actinomycetota</taxon>
        <taxon>Actinomycetes</taxon>
        <taxon>Micromonosporales</taxon>
        <taxon>Micromonosporaceae</taxon>
        <taxon>Actinoplanes</taxon>
    </lineage>
</organism>
<name>A0ABQ3WF69_9ACTN</name>
<reference evidence="1" key="1">
    <citation type="submission" date="2021-01" db="EMBL/GenBank/DDBJ databases">
        <title>Whole genome shotgun sequence of Actinoplanes capillaceus NBRC 16408.</title>
        <authorList>
            <person name="Komaki H."/>
            <person name="Tamura T."/>
        </authorList>
    </citation>
    <scope>NUCLEOTIDE SEQUENCE [LARGE SCALE GENOMIC DNA]</scope>
    <source>
        <strain evidence="1">NBRC 16408</strain>
    </source>
</reference>
<proteinExistence type="predicted"/>
<gene>
    <name evidence="1" type="ORF">Aca07nite_07630</name>
</gene>
<evidence type="ECO:0000313" key="1">
    <source>
        <dbReference type="EMBL" id="GID43488.1"/>
    </source>
</evidence>
<dbReference type="EMBL" id="BOMF01000011">
    <property type="protein sequence ID" value="GID43488.1"/>
    <property type="molecule type" value="Genomic_DNA"/>
</dbReference>